<evidence type="ECO:0000313" key="4">
    <source>
        <dbReference type="Proteomes" id="UP001529338"/>
    </source>
</evidence>
<keyword evidence="4" id="KW-1185">Reference proteome</keyword>
<feature type="transmembrane region" description="Helical" evidence="2">
    <location>
        <begin position="60"/>
        <end position="81"/>
    </location>
</feature>
<keyword evidence="2" id="KW-1133">Transmembrane helix</keyword>
<keyword evidence="2" id="KW-0472">Membrane</keyword>
<organism evidence="3 4">
    <name type="scientific">Cellulomonas alba</name>
    <dbReference type="NCBI Taxonomy" id="3053467"/>
    <lineage>
        <taxon>Bacteria</taxon>
        <taxon>Bacillati</taxon>
        <taxon>Actinomycetota</taxon>
        <taxon>Actinomycetes</taxon>
        <taxon>Micrococcales</taxon>
        <taxon>Cellulomonadaceae</taxon>
        <taxon>Cellulomonas</taxon>
    </lineage>
</organism>
<dbReference type="Proteomes" id="UP001529338">
    <property type="component" value="Unassembled WGS sequence"/>
</dbReference>
<name>A0ABT7SH17_9CELL</name>
<proteinExistence type="predicted"/>
<gene>
    <name evidence="3" type="ORF">QRT04_11170</name>
</gene>
<feature type="region of interest" description="Disordered" evidence="1">
    <location>
        <begin position="1"/>
        <end position="38"/>
    </location>
</feature>
<feature type="transmembrane region" description="Helical" evidence="2">
    <location>
        <begin position="93"/>
        <end position="113"/>
    </location>
</feature>
<sequence length="119" mass="12696">MSTGGAFADPANELSEDSEPFELDGRPTAPTADPAGPSIAPNLESAALIKAEHQKQQIRVTTWLLVMVAVSGLCTFLAAVFAPASAWERVDRAATLILVPLLTLLGTAVGWYFSEKRRD</sequence>
<protein>
    <submittedName>
        <fullName evidence="3">Uncharacterized protein</fullName>
    </submittedName>
</protein>
<comment type="caution">
    <text evidence="3">The sequence shown here is derived from an EMBL/GenBank/DDBJ whole genome shotgun (WGS) entry which is preliminary data.</text>
</comment>
<reference evidence="3 4" key="1">
    <citation type="submission" date="2023-06" db="EMBL/GenBank/DDBJ databases">
        <title>Cellulomonas sp. MW4 Whole genome sequence.</title>
        <authorList>
            <person name="Park S."/>
        </authorList>
    </citation>
    <scope>NUCLEOTIDE SEQUENCE [LARGE SCALE GENOMIC DNA]</scope>
    <source>
        <strain evidence="3 4">MW4</strain>
    </source>
</reference>
<dbReference type="EMBL" id="JAUCGQ010000001">
    <property type="protein sequence ID" value="MDM7855490.1"/>
    <property type="molecule type" value="Genomic_DNA"/>
</dbReference>
<dbReference type="RefSeq" id="WP_289455314.1">
    <property type="nucleotide sequence ID" value="NZ_JAUCGQ010000001.1"/>
</dbReference>
<keyword evidence="2" id="KW-0812">Transmembrane</keyword>
<evidence type="ECO:0000313" key="3">
    <source>
        <dbReference type="EMBL" id="MDM7855490.1"/>
    </source>
</evidence>
<evidence type="ECO:0000256" key="2">
    <source>
        <dbReference type="SAM" id="Phobius"/>
    </source>
</evidence>
<accession>A0ABT7SH17</accession>
<evidence type="ECO:0000256" key="1">
    <source>
        <dbReference type="SAM" id="MobiDB-lite"/>
    </source>
</evidence>